<protein>
    <submittedName>
        <fullName evidence="3">ELL domain-containing protein</fullName>
    </submittedName>
</protein>
<dbReference type="AlphaFoldDB" id="A0A0M3KJ34"/>
<evidence type="ECO:0000313" key="2">
    <source>
        <dbReference type="Proteomes" id="UP000267096"/>
    </source>
</evidence>
<dbReference type="EMBL" id="UYRR01039454">
    <property type="protein sequence ID" value="VDK76455.1"/>
    <property type="molecule type" value="Genomic_DNA"/>
</dbReference>
<proteinExistence type="predicted"/>
<accession>A0A0M3KJ34</accession>
<dbReference type="WBParaSite" id="ASIM_0002100601-mRNA-1">
    <property type="protein sequence ID" value="ASIM_0002100601-mRNA-1"/>
    <property type="gene ID" value="ASIM_0002100601"/>
</dbReference>
<gene>
    <name evidence="1" type="ORF">ASIM_LOCUS20383</name>
</gene>
<organism evidence="3">
    <name type="scientific">Anisakis simplex</name>
    <name type="common">Herring worm</name>
    <dbReference type="NCBI Taxonomy" id="6269"/>
    <lineage>
        <taxon>Eukaryota</taxon>
        <taxon>Metazoa</taxon>
        <taxon>Ecdysozoa</taxon>
        <taxon>Nematoda</taxon>
        <taxon>Chromadorea</taxon>
        <taxon>Rhabditida</taxon>
        <taxon>Spirurina</taxon>
        <taxon>Ascaridomorpha</taxon>
        <taxon>Ascaridoidea</taxon>
        <taxon>Anisakidae</taxon>
        <taxon>Anisakis</taxon>
        <taxon>Anisakis simplex complex</taxon>
    </lineage>
</organism>
<evidence type="ECO:0000313" key="3">
    <source>
        <dbReference type="WBParaSite" id="ASIM_0002100601-mRNA-1"/>
    </source>
</evidence>
<evidence type="ECO:0000313" key="1">
    <source>
        <dbReference type="EMBL" id="VDK76455.1"/>
    </source>
</evidence>
<sequence>MFVAISAQKEKEVNRHIQELRYLLQKGPQLKVSPFGA</sequence>
<dbReference type="Proteomes" id="UP000267096">
    <property type="component" value="Unassembled WGS sequence"/>
</dbReference>
<reference evidence="3" key="1">
    <citation type="submission" date="2017-02" db="UniProtKB">
        <authorList>
            <consortium name="WormBaseParasite"/>
        </authorList>
    </citation>
    <scope>IDENTIFICATION</scope>
</reference>
<keyword evidence="2" id="KW-1185">Reference proteome</keyword>
<reference evidence="1 2" key="2">
    <citation type="submission" date="2018-11" db="EMBL/GenBank/DDBJ databases">
        <authorList>
            <consortium name="Pathogen Informatics"/>
        </authorList>
    </citation>
    <scope>NUCLEOTIDE SEQUENCE [LARGE SCALE GENOMIC DNA]</scope>
</reference>
<name>A0A0M3KJ34_ANISI</name>